<dbReference type="InterPro" id="IPR009057">
    <property type="entry name" value="Homeodomain-like_sf"/>
</dbReference>
<evidence type="ECO:0000313" key="5">
    <source>
        <dbReference type="Proteomes" id="UP000602198"/>
    </source>
</evidence>
<dbReference type="RefSeq" id="WP_201956752.1">
    <property type="nucleotide sequence ID" value="NZ_JAERRJ010000018.1"/>
</dbReference>
<evidence type="ECO:0000313" key="4">
    <source>
        <dbReference type="EMBL" id="MBL1079630.1"/>
    </source>
</evidence>
<sequence length="180" mass="19241">MRLVDAGIAITGTEGVAGLGMRAVCREAGLSQKFFYESFTDIDELLHAVYAATLARLEEEIGPAVSARDLPGVFDAAARLMEADPRVCRILLIEPVADARLRRHVRDTIPAITIAALGDLAAGSPADPAVRMRFSALFGALISLFVEWTEGSLGSDRAAFVRHVCGVATQLVPQLGVRPR</sequence>
<evidence type="ECO:0000256" key="2">
    <source>
        <dbReference type="PROSITE-ProRule" id="PRU00335"/>
    </source>
</evidence>
<protein>
    <submittedName>
        <fullName evidence="4">TetR/AcrR family transcriptional regulator</fullName>
    </submittedName>
</protein>
<comment type="caution">
    <text evidence="4">The sequence shown here is derived from an EMBL/GenBank/DDBJ whole genome shotgun (WGS) entry which is preliminary data.</text>
</comment>
<name>A0ABS1MHU9_9NOCA</name>
<dbReference type="SUPFAM" id="SSF46689">
    <property type="entry name" value="Homeodomain-like"/>
    <property type="match status" value="1"/>
</dbReference>
<dbReference type="PROSITE" id="PS50977">
    <property type="entry name" value="HTH_TETR_2"/>
    <property type="match status" value="1"/>
</dbReference>
<accession>A0ABS1MHU9</accession>
<keyword evidence="5" id="KW-1185">Reference proteome</keyword>
<dbReference type="Pfam" id="PF00440">
    <property type="entry name" value="TetR_N"/>
    <property type="match status" value="1"/>
</dbReference>
<evidence type="ECO:0000256" key="1">
    <source>
        <dbReference type="ARBA" id="ARBA00023125"/>
    </source>
</evidence>
<feature type="DNA-binding region" description="H-T-H motif" evidence="2">
    <location>
        <begin position="20"/>
        <end position="39"/>
    </location>
</feature>
<dbReference type="EMBL" id="JAERRJ010000018">
    <property type="protein sequence ID" value="MBL1079630.1"/>
    <property type="molecule type" value="Genomic_DNA"/>
</dbReference>
<dbReference type="Proteomes" id="UP000602198">
    <property type="component" value="Unassembled WGS sequence"/>
</dbReference>
<proteinExistence type="predicted"/>
<dbReference type="Gene3D" id="1.10.357.10">
    <property type="entry name" value="Tetracycline Repressor, domain 2"/>
    <property type="match status" value="1"/>
</dbReference>
<reference evidence="4 5" key="1">
    <citation type="submission" date="2021-01" db="EMBL/GenBank/DDBJ databases">
        <title>WGS of actinomycetes isolated from Thailand.</title>
        <authorList>
            <person name="Thawai C."/>
        </authorList>
    </citation>
    <scope>NUCLEOTIDE SEQUENCE [LARGE SCALE GENOMIC DNA]</scope>
    <source>
        <strain evidence="4 5">LPG 2</strain>
    </source>
</reference>
<evidence type="ECO:0000259" key="3">
    <source>
        <dbReference type="PROSITE" id="PS50977"/>
    </source>
</evidence>
<dbReference type="InterPro" id="IPR001647">
    <property type="entry name" value="HTH_TetR"/>
</dbReference>
<organism evidence="4 5">
    <name type="scientific">Nocardia acididurans</name>
    <dbReference type="NCBI Taxonomy" id="2802282"/>
    <lineage>
        <taxon>Bacteria</taxon>
        <taxon>Bacillati</taxon>
        <taxon>Actinomycetota</taxon>
        <taxon>Actinomycetes</taxon>
        <taxon>Mycobacteriales</taxon>
        <taxon>Nocardiaceae</taxon>
        <taxon>Nocardia</taxon>
    </lineage>
</organism>
<gene>
    <name evidence="4" type="ORF">JK358_35020</name>
</gene>
<keyword evidence="1 2" id="KW-0238">DNA-binding</keyword>
<feature type="domain" description="HTH tetR-type" evidence="3">
    <location>
        <begin position="1"/>
        <end position="57"/>
    </location>
</feature>